<feature type="region of interest" description="Disordered" evidence="1">
    <location>
        <begin position="1"/>
        <end position="82"/>
    </location>
</feature>
<feature type="compositionally biased region" description="Basic and acidic residues" evidence="1">
    <location>
        <begin position="46"/>
        <end position="62"/>
    </location>
</feature>
<dbReference type="EMBL" id="BTSY01000003">
    <property type="protein sequence ID" value="GMT17809.1"/>
    <property type="molecule type" value="Genomic_DNA"/>
</dbReference>
<evidence type="ECO:0000256" key="1">
    <source>
        <dbReference type="SAM" id="MobiDB-lite"/>
    </source>
</evidence>
<organism evidence="2 3">
    <name type="scientific">Pristionchus fissidentatus</name>
    <dbReference type="NCBI Taxonomy" id="1538716"/>
    <lineage>
        <taxon>Eukaryota</taxon>
        <taxon>Metazoa</taxon>
        <taxon>Ecdysozoa</taxon>
        <taxon>Nematoda</taxon>
        <taxon>Chromadorea</taxon>
        <taxon>Rhabditida</taxon>
        <taxon>Rhabditina</taxon>
        <taxon>Diplogasteromorpha</taxon>
        <taxon>Diplogasteroidea</taxon>
        <taxon>Neodiplogasteridae</taxon>
        <taxon>Pristionchus</taxon>
    </lineage>
</organism>
<name>A0AAV5VEE2_9BILA</name>
<protein>
    <submittedName>
        <fullName evidence="2">Uncharacterized protein</fullName>
    </submittedName>
</protein>
<comment type="caution">
    <text evidence="2">The sequence shown here is derived from an EMBL/GenBank/DDBJ whole genome shotgun (WGS) entry which is preliminary data.</text>
</comment>
<evidence type="ECO:0000313" key="3">
    <source>
        <dbReference type="Proteomes" id="UP001432322"/>
    </source>
</evidence>
<keyword evidence="3" id="KW-1185">Reference proteome</keyword>
<dbReference type="AlphaFoldDB" id="A0AAV5VEE2"/>
<proteinExistence type="predicted"/>
<gene>
    <name evidence="2" type="ORF">PFISCL1PPCAC_9106</name>
</gene>
<dbReference type="Proteomes" id="UP001432322">
    <property type="component" value="Unassembled WGS sequence"/>
</dbReference>
<reference evidence="2" key="1">
    <citation type="submission" date="2023-10" db="EMBL/GenBank/DDBJ databases">
        <title>Genome assembly of Pristionchus species.</title>
        <authorList>
            <person name="Yoshida K."/>
            <person name="Sommer R.J."/>
        </authorList>
    </citation>
    <scope>NUCLEOTIDE SEQUENCE</scope>
    <source>
        <strain evidence="2">RS5133</strain>
    </source>
</reference>
<sequence>MEHQENAVPTDLKTARELSYKSVKSKGKKGETQIAAEPVDPMVPQNRKEGEEKSKGKEKSTRSETNLALGEKPSRIPANDIQFNGPLRFANTVLVVSPMKTSRPGRARMGPSGPMRFVARIERNLRQTLC</sequence>
<accession>A0AAV5VEE2</accession>
<feature type="non-terminal residue" evidence="2">
    <location>
        <position position="130"/>
    </location>
</feature>
<evidence type="ECO:0000313" key="2">
    <source>
        <dbReference type="EMBL" id="GMT17809.1"/>
    </source>
</evidence>